<proteinExistence type="predicted"/>
<dbReference type="EMBL" id="CP036402">
    <property type="protein sequence ID" value="QBI18526.1"/>
    <property type="molecule type" value="Genomic_DNA"/>
</dbReference>
<dbReference type="OrthoDB" id="5902829at2"/>
<sequence length="295" mass="34053">MQRPVEFKSEGLTVKGVLWIPDDLEEGERRPGVVTANGFTFPKEFLLPSIAETFMNAGYVALTFDYRFLGESEGEPRGQVHALKQVEDVLNGLSFLETQPQVDRHRLGAWGASYGGGHVLYAAAHDQRIKCVAANLPVTNGRRWLRVQRHTAEWYEFLDRVAADRQRRFEGKPSEIVTAFDIFVPDDETRANFENGWKTVDRWEPYVTMDTAEYWIQYAPEFYVDRISPRAMLLTHAQNDRITPETESISAYERAHEPKKLYLYPSKYSHWDGYMRGADVHMGTVVEWFDEHLGI</sequence>
<dbReference type="InterPro" id="IPR000383">
    <property type="entry name" value="Xaa-Pro-like_dom"/>
</dbReference>
<organism evidence="2 3">
    <name type="scientific">Egibacter rhizosphaerae</name>
    <dbReference type="NCBI Taxonomy" id="1670831"/>
    <lineage>
        <taxon>Bacteria</taxon>
        <taxon>Bacillati</taxon>
        <taxon>Actinomycetota</taxon>
        <taxon>Nitriliruptoria</taxon>
        <taxon>Egibacterales</taxon>
        <taxon>Egibacteraceae</taxon>
        <taxon>Egibacter</taxon>
    </lineage>
</organism>
<feature type="domain" description="Xaa-Pro dipeptidyl-peptidase-like" evidence="1">
    <location>
        <begin position="12"/>
        <end position="266"/>
    </location>
</feature>
<gene>
    <name evidence="2" type="ORF">ER308_02375</name>
</gene>
<dbReference type="RefSeq" id="WP_131153524.1">
    <property type="nucleotide sequence ID" value="NZ_CP036402.1"/>
</dbReference>
<dbReference type="Pfam" id="PF02129">
    <property type="entry name" value="Peptidase_S15"/>
    <property type="match status" value="1"/>
</dbReference>
<dbReference type="Gene3D" id="1.10.10.800">
    <property type="match status" value="1"/>
</dbReference>
<dbReference type="AlphaFoldDB" id="A0A411YBF7"/>
<dbReference type="PANTHER" id="PTHR47751:SF2">
    <property type="entry name" value="DLTD N-TERMINAL DOMAIN PROTEIN (AFU_ORTHOLOGUE AFUA_8G00380)-RELATED"/>
    <property type="match status" value="1"/>
</dbReference>
<evidence type="ECO:0000259" key="1">
    <source>
        <dbReference type="Pfam" id="PF02129"/>
    </source>
</evidence>
<keyword evidence="3" id="KW-1185">Reference proteome</keyword>
<protein>
    <submittedName>
        <fullName evidence="2">Alpha/beta fold hydrolase</fullName>
    </submittedName>
</protein>
<evidence type="ECO:0000313" key="2">
    <source>
        <dbReference type="EMBL" id="QBI18526.1"/>
    </source>
</evidence>
<dbReference type="GO" id="GO:0016787">
    <property type="term" value="F:hydrolase activity"/>
    <property type="evidence" value="ECO:0007669"/>
    <property type="project" value="UniProtKB-KW"/>
</dbReference>
<keyword evidence="2" id="KW-0378">Hydrolase</keyword>
<name>A0A411YBF7_9ACTN</name>
<reference evidence="2 3" key="1">
    <citation type="submission" date="2019-01" db="EMBL/GenBank/DDBJ databases">
        <title>Egibacter rhizosphaerae EGI 80759T.</title>
        <authorList>
            <person name="Chen D.-D."/>
            <person name="Tian Y."/>
            <person name="Jiao J.-Y."/>
            <person name="Zhang X.-T."/>
            <person name="Zhang Y.-G."/>
            <person name="Zhang Y."/>
            <person name="Xiao M."/>
            <person name="Shu W.-S."/>
            <person name="Li W.-J."/>
        </authorList>
    </citation>
    <scope>NUCLEOTIDE SEQUENCE [LARGE SCALE GENOMIC DNA]</scope>
    <source>
        <strain evidence="2 3">EGI 80759</strain>
    </source>
</reference>
<accession>A0A411YBF7</accession>
<dbReference type="SUPFAM" id="SSF53474">
    <property type="entry name" value="alpha/beta-Hydrolases"/>
    <property type="match status" value="1"/>
</dbReference>
<evidence type="ECO:0000313" key="3">
    <source>
        <dbReference type="Proteomes" id="UP000291469"/>
    </source>
</evidence>
<dbReference type="PANTHER" id="PTHR47751">
    <property type="entry name" value="SUPERFAMILY HYDROLASE, PUTATIVE (AFU_ORTHOLOGUE AFUA_2G16580)-RELATED"/>
    <property type="match status" value="1"/>
</dbReference>
<dbReference type="InterPro" id="IPR029058">
    <property type="entry name" value="AB_hydrolase_fold"/>
</dbReference>
<dbReference type="Gene3D" id="3.40.50.1820">
    <property type="entry name" value="alpha/beta hydrolase"/>
    <property type="match status" value="1"/>
</dbReference>
<dbReference type="Proteomes" id="UP000291469">
    <property type="component" value="Chromosome"/>
</dbReference>
<dbReference type="InterPro" id="IPR051411">
    <property type="entry name" value="Polyketide_trans_af380"/>
</dbReference>
<dbReference type="KEGG" id="erz:ER308_02375"/>